<reference evidence="1" key="1">
    <citation type="submission" date="2020-08" db="EMBL/GenBank/DDBJ databases">
        <title>Multicomponent nature underlies the extraordinary mechanical properties of spider dragline silk.</title>
        <authorList>
            <person name="Kono N."/>
            <person name="Nakamura H."/>
            <person name="Mori M."/>
            <person name="Yoshida Y."/>
            <person name="Ohtoshi R."/>
            <person name="Malay A.D."/>
            <person name="Moran D.A.P."/>
            <person name="Tomita M."/>
            <person name="Numata K."/>
            <person name="Arakawa K."/>
        </authorList>
    </citation>
    <scope>NUCLEOTIDE SEQUENCE</scope>
</reference>
<accession>A0A8X7BQ25</accession>
<protein>
    <submittedName>
        <fullName evidence="1">Uncharacterized protein</fullName>
    </submittedName>
</protein>
<proteinExistence type="predicted"/>
<evidence type="ECO:0000313" key="2">
    <source>
        <dbReference type="Proteomes" id="UP000886998"/>
    </source>
</evidence>
<dbReference type="EMBL" id="BMAV01000656">
    <property type="protein sequence ID" value="GFY38104.1"/>
    <property type="molecule type" value="Genomic_DNA"/>
</dbReference>
<name>A0A8X7BQ25_9ARAC</name>
<keyword evidence="2" id="KW-1185">Reference proteome</keyword>
<gene>
    <name evidence="1" type="ORF">TNIN_398261</name>
</gene>
<dbReference type="AlphaFoldDB" id="A0A8X7BQ25"/>
<organism evidence="1 2">
    <name type="scientific">Trichonephila inaurata madagascariensis</name>
    <dbReference type="NCBI Taxonomy" id="2747483"/>
    <lineage>
        <taxon>Eukaryota</taxon>
        <taxon>Metazoa</taxon>
        <taxon>Ecdysozoa</taxon>
        <taxon>Arthropoda</taxon>
        <taxon>Chelicerata</taxon>
        <taxon>Arachnida</taxon>
        <taxon>Araneae</taxon>
        <taxon>Araneomorphae</taxon>
        <taxon>Entelegynae</taxon>
        <taxon>Araneoidea</taxon>
        <taxon>Nephilidae</taxon>
        <taxon>Trichonephila</taxon>
        <taxon>Trichonephila inaurata</taxon>
    </lineage>
</organism>
<dbReference type="Proteomes" id="UP000886998">
    <property type="component" value="Unassembled WGS sequence"/>
</dbReference>
<sequence length="86" mass="9922">MFFGNDNYIVLCVGLECTIETKEFFEPYLTFGRPQTYQKSQKTIYLSDRTEKKNLLLVLLSRSEASSPFLANIGCIYLSRSLAMHQ</sequence>
<comment type="caution">
    <text evidence="1">The sequence shown here is derived from an EMBL/GenBank/DDBJ whole genome shotgun (WGS) entry which is preliminary data.</text>
</comment>
<evidence type="ECO:0000313" key="1">
    <source>
        <dbReference type="EMBL" id="GFY38104.1"/>
    </source>
</evidence>